<protein>
    <submittedName>
        <fullName evidence="4">Alkaline phosphatase</fullName>
    </submittedName>
</protein>
<dbReference type="Pfam" id="PF23657">
    <property type="entry name" value="DUF7151"/>
    <property type="match status" value="1"/>
</dbReference>
<dbReference type="Proteomes" id="UP000887104">
    <property type="component" value="Unassembled WGS sequence"/>
</dbReference>
<evidence type="ECO:0000259" key="3">
    <source>
        <dbReference type="Pfam" id="PF23657"/>
    </source>
</evidence>
<dbReference type="InterPro" id="IPR018247">
    <property type="entry name" value="EF_Hand_1_Ca_BS"/>
</dbReference>
<evidence type="ECO:0000313" key="4">
    <source>
        <dbReference type="EMBL" id="GIU46992.1"/>
    </source>
</evidence>
<feature type="region of interest" description="Disordered" evidence="1">
    <location>
        <begin position="496"/>
        <end position="516"/>
    </location>
</feature>
<dbReference type="PROSITE" id="PS00018">
    <property type="entry name" value="EF_HAND_1"/>
    <property type="match status" value="1"/>
</dbReference>
<dbReference type="EMBL" id="BPEY01000042">
    <property type="protein sequence ID" value="GIU46992.1"/>
    <property type="molecule type" value="Genomic_DNA"/>
</dbReference>
<dbReference type="SUPFAM" id="SSF63829">
    <property type="entry name" value="Calcium-dependent phosphotriesterase"/>
    <property type="match status" value="1"/>
</dbReference>
<dbReference type="InterPro" id="IPR052956">
    <property type="entry name" value="Mesenchyme-surface_protein"/>
</dbReference>
<feature type="domain" description="DUF7151" evidence="3">
    <location>
        <begin position="35"/>
        <end position="83"/>
    </location>
</feature>
<proteinExistence type="predicted"/>
<evidence type="ECO:0000259" key="2">
    <source>
        <dbReference type="Pfam" id="PF22494"/>
    </source>
</evidence>
<dbReference type="InterPro" id="IPR011044">
    <property type="entry name" value="Quino_amine_DH_bsu"/>
</dbReference>
<dbReference type="Gene3D" id="2.130.10.10">
    <property type="entry name" value="YVTN repeat-like/Quinoprotein amine dehydrogenase"/>
    <property type="match status" value="1"/>
</dbReference>
<keyword evidence="5" id="KW-1185">Reference proteome</keyword>
<dbReference type="InterPro" id="IPR055575">
    <property type="entry name" value="DUF7151"/>
</dbReference>
<feature type="compositionally biased region" description="Basic and acidic residues" evidence="1">
    <location>
        <begin position="502"/>
        <end position="516"/>
    </location>
</feature>
<evidence type="ECO:0000313" key="5">
    <source>
        <dbReference type="Proteomes" id="UP000887104"/>
    </source>
</evidence>
<gene>
    <name evidence="4" type="ORF">TUM4438_24550</name>
</gene>
<evidence type="ECO:0000256" key="1">
    <source>
        <dbReference type="SAM" id="MobiDB-lite"/>
    </source>
</evidence>
<dbReference type="InterPro" id="IPR015943">
    <property type="entry name" value="WD40/YVTN_repeat-like_dom_sf"/>
</dbReference>
<reference evidence="4" key="1">
    <citation type="submission" date="2021-05" db="EMBL/GenBank/DDBJ databases">
        <title>Molecular characterization for Shewanella algae harboring chromosomal blaOXA-55-like strains isolated from clinical and environment sample.</title>
        <authorList>
            <person name="Ohama Y."/>
            <person name="Aoki K."/>
            <person name="Harada S."/>
            <person name="Moriya K."/>
            <person name="Ishii Y."/>
            <person name="Tateda K."/>
        </authorList>
    </citation>
    <scope>NUCLEOTIDE SEQUENCE</scope>
    <source>
        <strain evidence="4">JCM 11563</strain>
    </source>
</reference>
<sequence length="625" mass="66491">MNNQIKLISILVSASLLTACSDDGDNGAAGTDGVNALINVEQLAIGAASCPLGGQVIKTGLDVNGNNLLDEDEVDALQTKYLCNETTGQLTASLIGRYQSGIYGLSAAEIVDFHRQSKRIYVVNAKSGKVDVLDGSELSVDSAVSDAGALALNNVSKVSEIDVQVDLGLEGLGGVNSLSVFDDMLAVAIERADGQGNAKQGRGYIGFYRLDESGEGVLFAKVEVGFLPDNVTFNRDGSMLLVANEGEPNGDYNVDPEGSISLIEITDGIPSDKAIELSFKDFNLGGPRAAELSSMVKINGPQASVAEDLEPEYIAVSEDNTMAYVSLQENNALAVINLVDKSIESILPLGLKDYGLTQNKIDASDKDGLVNLMAYQDVYGMYQPDTIQSFEWNGANFIVTANEGDARDYTGFSEEARADDLLLDASHPQLAAAQDKTQLGRLKVTTSLGDLDKDGDYDQIISYGARSFSIWDQQGNQVYDSGSDFSRITAAVLGDNFNNNNDENKGDSRSDDKASEPEALALGEIAGKRYAFIGLERNGGFMIYDISNPFDVSFVDYIVNRNYAADFEINTDNGEVSGDASLAGDLGPEGMKFIAAKDSPTAEPLLIIGNAVSGTTSIYGLSFLN</sequence>
<dbReference type="Pfam" id="PF22494">
    <property type="entry name" value="choice_anch_I"/>
    <property type="match status" value="1"/>
</dbReference>
<comment type="caution">
    <text evidence="4">The sequence shown here is derived from an EMBL/GenBank/DDBJ whole genome shotgun (WGS) entry which is preliminary data.</text>
</comment>
<dbReference type="PANTHER" id="PTHR46928">
    <property type="entry name" value="MESENCHYME-SPECIFIC CELL SURFACE GLYCOPROTEIN"/>
    <property type="match status" value="1"/>
</dbReference>
<dbReference type="SUPFAM" id="SSF50969">
    <property type="entry name" value="YVTN repeat-like/Quinoprotein amine dehydrogenase"/>
    <property type="match status" value="1"/>
</dbReference>
<dbReference type="NCBIfam" id="NF038117">
    <property type="entry name" value="choice_anch_I"/>
    <property type="match status" value="1"/>
</dbReference>
<dbReference type="InterPro" id="IPR055188">
    <property type="entry name" value="Choice_anch_I"/>
</dbReference>
<dbReference type="PANTHER" id="PTHR46928:SF1">
    <property type="entry name" value="MESENCHYME-SPECIFIC CELL SURFACE GLYCOPROTEIN"/>
    <property type="match status" value="1"/>
</dbReference>
<dbReference type="RefSeq" id="WP_220781450.1">
    <property type="nucleotide sequence ID" value="NZ_BPEY01000042.1"/>
</dbReference>
<accession>A0ABQ4PHF6</accession>
<feature type="domain" description="Choice-of-anchor I" evidence="2">
    <location>
        <begin position="106"/>
        <end position="620"/>
    </location>
</feature>
<dbReference type="PROSITE" id="PS51257">
    <property type="entry name" value="PROKAR_LIPOPROTEIN"/>
    <property type="match status" value="1"/>
</dbReference>
<name>A0ABQ4PHF6_9GAMM</name>
<organism evidence="4 5">
    <name type="scientific">Shewanella sairae</name>
    <dbReference type="NCBI Taxonomy" id="190310"/>
    <lineage>
        <taxon>Bacteria</taxon>
        <taxon>Pseudomonadati</taxon>
        <taxon>Pseudomonadota</taxon>
        <taxon>Gammaproteobacteria</taxon>
        <taxon>Alteromonadales</taxon>
        <taxon>Shewanellaceae</taxon>
        <taxon>Shewanella</taxon>
    </lineage>
</organism>